<name>A0A6I6CI26_9MOLU</name>
<dbReference type="OrthoDB" id="388595at2"/>
<accession>A0A6I6CI26</accession>
<organism evidence="1 2">
    <name type="scientific">Spiroplasma tabanidicola</name>
    <dbReference type="NCBI Taxonomy" id="324079"/>
    <lineage>
        <taxon>Bacteria</taxon>
        <taxon>Bacillati</taxon>
        <taxon>Mycoplasmatota</taxon>
        <taxon>Mollicutes</taxon>
        <taxon>Entomoplasmatales</taxon>
        <taxon>Spiroplasmataceae</taxon>
        <taxon>Spiroplasma</taxon>
    </lineage>
</organism>
<dbReference type="EMBL" id="CP046276">
    <property type="protein sequence ID" value="QGS51703.1"/>
    <property type="molecule type" value="Genomic_DNA"/>
</dbReference>
<sequence>MADKITLKDIVEINKILTKKSYNSLKEFNTYLDVIGEYIDDTFFKQNIIAEKLIKHQELSSRFIDLQFEESSLNLSYKNLHDYLSNCKRAIEKALYSDSSIFNFSIFVEIKSIVRYILEKTYEIESLTDYETLYGINTIEFHQQNETFKYLYSVFDKFTYIARHLNERFLKHNKIDVSELSLKFFKDFPNDISFLAQNVASYQVLVTTIETITYSKAWHFVRKLRNILEHDFADPSEKYNITFLIELLFIIIGRIMLVLNKTLMSESDIRKTLEDLQKQERDE</sequence>
<dbReference type="KEGG" id="stab:STABA_v1c03400"/>
<reference evidence="1 2" key="1">
    <citation type="submission" date="2019-11" db="EMBL/GenBank/DDBJ databases">
        <title>Complete genome sequence of Spiroplasma tabanidicola TAUS-1 (DSM 22603).</title>
        <authorList>
            <person name="Huang C.-T."/>
            <person name="Lin Y.-C."/>
            <person name="Kuo C.-H."/>
        </authorList>
    </citation>
    <scope>NUCLEOTIDE SEQUENCE [LARGE SCALE GENOMIC DNA]</scope>
    <source>
        <strain evidence="1 2">TAUS-1</strain>
    </source>
</reference>
<gene>
    <name evidence="1" type="ORF">STABA_v1c03400</name>
</gene>
<protein>
    <submittedName>
        <fullName evidence="1">Uncharacterized protein</fullName>
    </submittedName>
</protein>
<dbReference type="AlphaFoldDB" id="A0A6I6CI26"/>
<proteinExistence type="predicted"/>
<keyword evidence="2" id="KW-1185">Reference proteome</keyword>
<evidence type="ECO:0000313" key="2">
    <source>
        <dbReference type="Proteomes" id="UP000424468"/>
    </source>
</evidence>
<evidence type="ECO:0000313" key="1">
    <source>
        <dbReference type="EMBL" id="QGS51703.1"/>
    </source>
</evidence>
<dbReference type="Proteomes" id="UP000424468">
    <property type="component" value="Chromosome"/>
</dbReference>
<dbReference type="RefSeq" id="WP_156005938.1">
    <property type="nucleotide sequence ID" value="NZ_CP046276.1"/>
</dbReference>